<keyword evidence="3" id="KW-1185">Reference proteome</keyword>
<dbReference type="HOGENOM" id="CLU_115432_0_0_11"/>
<dbReference type="RefSeq" id="WP_025348983.1">
    <property type="nucleotide sequence ID" value="NZ_CP006850.1"/>
</dbReference>
<dbReference type="STRING" id="1415166.NONO_c27200"/>
<dbReference type="EMBL" id="CP006850">
    <property type="protein sequence ID" value="AHH17512.1"/>
    <property type="molecule type" value="Genomic_DNA"/>
</dbReference>
<evidence type="ECO:0000259" key="1">
    <source>
        <dbReference type="PROSITE" id="PS51819"/>
    </source>
</evidence>
<keyword evidence="2" id="KW-0456">Lyase</keyword>
<dbReference type="OrthoDB" id="115162at2"/>
<dbReference type="PATRIC" id="fig|1415166.3.peg.2788"/>
<dbReference type="InterPro" id="IPR037523">
    <property type="entry name" value="VOC_core"/>
</dbReference>
<dbReference type="PANTHER" id="PTHR33993">
    <property type="entry name" value="GLYOXALASE-RELATED"/>
    <property type="match status" value="1"/>
</dbReference>
<dbReference type="SUPFAM" id="SSF54593">
    <property type="entry name" value="Glyoxalase/Bleomycin resistance protein/Dihydroxybiphenyl dioxygenase"/>
    <property type="match status" value="1"/>
</dbReference>
<dbReference type="Pfam" id="PF00903">
    <property type="entry name" value="Glyoxalase"/>
    <property type="match status" value="1"/>
</dbReference>
<dbReference type="InterPro" id="IPR004360">
    <property type="entry name" value="Glyas_Fos-R_dOase_dom"/>
</dbReference>
<protein>
    <submittedName>
        <fullName evidence="2">Lactoylglutathione lyase-like protein</fullName>
    </submittedName>
</protein>
<dbReference type="Proteomes" id="UP000019150">
    <property type="component" value="Chromosome"/>
</dbReference>
<dbReference type="GO" id="GO:0016829">
    <property type="term" value="F:lyase activity"/>
    <property type="evidence" value="ECO:0007669"/>
    <property type="project" value="UniProtKB-KW"/>
</dbReference>
<reference evidence="2 3" key="1">
    <citation type="journal article" date="2014" name="Appl. Environ. Microbiol.">
        <title>Insights into the Microbial Degradation of Rubber and Gutta-Percha by Analysis of the Complete Genome of Nocardia nova SH22a.</title>
        <authorList>
            <person name="Luo Q."/>
            <person name="Hiessl S."/>
            <person name="Poehlein A."/>
            <person name="Daniel R."/>
            <person name="Steinbuchel A."/>
        </authorList>
    </citation>
    <scope>NUCLEOTIDE SEQUENCE [LARGE SCALE GENOMIC DNA]</scope>
    <source>
        <strain evidence="2">SH22a</strain>
    </source>
</reference>
<dbReference type="AlphaFoldDB" id="W5TE61"/>
<dbReference type="InterPro" id="IPR029068">
    <property type="entry name" value="Glyas_Bleomycin-R_OHBP_Dase"/>
</dbReference>
<evidence type="ECO:0000313" key="3">
    <source>
        <dbReference type="Proteomes" id="UP000019150"/>
    </source>
</evidence>
<proteinExistence type="predicted"/>
<dbReference type="KEGG" id="nno:NONO_c27200"/>
<accession>W5TE61</accession>
<dbReference type="Gene3D" id="3.10.180.10">
    <property type="entry name" value="2,3-Dihydroxybiphenyl 1,2-Dioxygenase, domain 1"/>
    <property type="match status" value="1"/>
</dbReference>
<name>W5TE61_9NOCA</name>
<dbReference type="InterPro" id="IPR052164">
    <property type="entry name" value="Anthracycline_SecMetBiosynth"/>
</dbReference>
<evidence type="ECO:0000313" key="2">
    <source>
        <dbReference type="EMBL" id="AHH17512.1"/>
    </source>
</evidence>
<sequence>MAVVIVPRIIVADIDRSTEFYAGVFGFTLDHKTEYTNPQMAEASLVGDDGTVDLILMQSELEPVQQRPGFPLVFEVADIDAILDKVRSAGLPVLGEPGLWEHGGHKLTLALFSDPDGYLIELVQGGKVPLMPGGEAVHSPHPAPAIHELWG</sequence>
<organism evidence="2 3">
    <name type="scientific">Nocardia nova SH22a</name>
    <dbReference type="NCBI Taxonomy" id="1415166"/>
    <lineage>
        <taxon>Bacteria</taxon>
        <taxon>Bacillati</taxon>
        <taxon>Actinomycetota</taxon>
        <taxon>Actinomycetes</taxon>
        <taxon>Mycobacteriales</taxon>
        <taxon>Nocardiaceae</taxon>
        <taxon>Nocardia</taxon>
    </lineage>
</organism>
<dbReference type="PROSITE" id="PS51819">
    <property type="entry name" value="VOC"/>
    <property type="match status" value="1"/>
</dbReference>
<feature type="domain" description="VOC" evidence="1">
    <location>
        <begin position="2"/>
        <end position="125"/>
    </location>
</feature>
<gene>
    <name evidence="2" type="ORF">NONO_c27200</name>
</gene>